<evidence type="ECO:0000256" key="7">
    <source>
        <dbReference type="ARBA" id="ARBA00023004"/>
    </source>
</evidence>
<reference evidence="12" key="1">
    <citation type="journal article" date="2019" name="Int. J. Syst. Evol. Microbiol.">
        <title>The Global Catalogue of Microorganisms (GCM) 10K type strain sequencing project: providing services to taxonomists for standard genome sequencing and annotation.</title>
        <authorList>
            <consortium name="The Broad Institute Genomics Platform"/>
            <consortium name="The Broad Institute Genome Sequencing Center for Infectious Disease"/>
            <person name="Wu L."/>
            <person name="Ma J."/>
        </authorList>
    </citation>
    <scope>NUCLEOTIDE SEQUENCE [LARGE SCALE GENOMIC DNA]</scope>
    <source>
        <strain evidence="12">TISTR 1827</strain>
    </source>
</reference>
<comment type="similarity">
    <text evidence="1">Belongs to the uracil-DNA glycosylase (UDG) superfamily. Type 4 (UDGa) family.</text>
</comment>
<dbReference type="PANTHER" id="PTHR33693">
    <property type="entry name" value="TYPE-5 URACIL-DNA GLYCOSYLASE"/>
    <property type="match status" value="1"/>
</dbReference>
<dbReference type="SMART" id="SM00987">
    <property type="entry name" value="UreE_C"/>
    <property type="match status" value="1"/>
</dbReference>
<keyword evidence="8" id="KW-0411">Iron-sulfur</keyword>
<keyword evidence="6 11" id="KW-0378">Hydrolase</keyword>
<keyword evidence="5" id="KW-0227">DNA damage</keyword>
<dbReference type="InterPro" id="IPR036895">
    <property type="entry name" value="Uracil-DNA_glycosylase-like_sf"/>
</dbReference>
<evidence type="ECO:0000313" key="11">
    <source>
        <dbReference type="EMBL" id="MFD2661258.1"/>
    </source>
</evidence>
<comment type="caution">
    <text evidence="11">The sequence shown here is derived from an EMBL/GenBank/DDBJ whole genome shotgun (WGS) entry which is preliminary data.</text>
</comment>
<keyword evidence="4" id="KW-0479">Metal-binding</keyword>
<dbReference type="Pfam" id="PF03167">
    <property type="entry name" value="UDG"/>
    <property type="match status" value="1"/>
</dbReference>
<gene>
    <name evidence="11" type="ORF">ACFSW5_13455</name>
</gene>
<organism evidence="11 12">
    <name type="scientific">Paenibacillus thailandensis</name>
    <dbReference type="NCBI Taxonomy" id="393250"/>
    <lineage>
        <taxon>Bacteria</taxon>
        <taxon>Bacillati</taxon>
        <taxon>Bacillota</taxon>
        <taxon>Bacilli</taxon>
        <taxon>Bacillales</taxon>
        <taxon>Paenibacillaceae</taxon>
        <taxon>Paenibacillus</taxon>
    </lineage>
</organism>
<accession>A0ABW5QXL8</accession>
<dbReference type="CDD" id="cd10030">
    <property type="entry name" value="UDG-F4_TTUDGA_SPO1dp_like"/>
    <property type="match status" value="1"/>
</dbReference>
<protein>
    <recommendedName>
        <fullName evidence="2">Type-4 uracil-DNA glycosylase</fullName>
    </recommendedName>
</protein>
<evidence type="ECO:0000259" key="10">
    <source>
        <dbReference type="SMART" id="SM00986"/>
    </source>
</evidence>
<keyword evidence="9" id="KW-0234">DNA repair</keyword>
<dbReference type="InterPro" id="IPR005273">
    <property type="entry name" value="Ura-DNA_glyco_family4"/>
</dbReference>
<dbReference type="EMBL" id="JBHUMY010000012">
    <property type="protein sequence ID" value="MFD2661258.1"/>
    <property type="molecule type" value="Genomic_DNA"/>
</dbReference>
<proteinExistence type="inferred from homology"/>
<name>A0ABW5QXL8_9BACL</name>
<keyword evidence="11" id="KW-0326">Glycosidase</keyword>
<dbReference type="NCBIfam" id="TIGR00758">
    <property type="entry name" value="UDG_fam4"/>
    <property type="match status" value="1"/>
</dbReference>
<dbReference type="Proteomes" id="UP001597493">
    <property type="component" value="Unassembled WGS sequence"/>
</dbReference>
<keyword evidence="12" id="KW-1185">Reference proteome</keyword>
<dbReference type="Gene3D" id="3.40.470.10">
    <property type="entry name" value="Uracil-DNA glycosylase-like domain"/>
    <property type="match status" value="1"/>
</dbReference>
<evidence type="ECO:0000256" key="2">
    <source>
        <dbReference type="ARBA" id="ARBA00019403"/>
    </source>
</evidence>
<dbReference type="SUPFAM" id="SSF52141">
    <property type="entry name" value="Uracil-DNA glycosylase-like"/>
    <property type="match status" value="1"/>
</dbReference>
<evidence type="ECO:0000256" key="9">
    <source>
        <dbReference type="ARBA" id="ARBA00023204"/>
    </source>
</evidence>
<evidence type="ECO:0000256" key="5">
    <source>
        <dbReference type="ARBA" id="ARBA00022763"/>
    </source>
</evidence>
<evidence type="ECO:0000256" key="1">
    <source>
        <dbReference type="ARBA" id="ARBA00006521"/>
    </source>
</evidence>
<keyword evidence="7" id="KW-0408">Iron</keyword>
<dbReference type="SMART" id="SM00986">
    <property type="entry name" value="UDG"/>
    <property type="match status" value="1"/>
</dbReference>
<evidence type="ECO:0000313" key="12">
    <source>
        <dbReference type="Proteomes" id="UP001597493"/>
    </source>
</evidence>
<evidence type="ECO:0000256" key="6">
    <source>
        <dbReference type="ARBA" id="ARBA00022801"/>
    </source>
</evidence>
<dbReference type="InterPro" id="IPR051536">
    <property type="entry name" value="UDG_Type-4/5"/>
</dbReference>
<evidence type="ECO:0000256" key="8">
    <source>
        <dbReference type="ARBA" id="ARBA00023014"/>
    </source>
</evidence>
<sequence>MTVAAPDLSAELEKIGTLEQLQALCRELFIPEPGELLVFGEGPERSRLLLIGEAPGEKEAESGRPFVGNAGRLLDKYLQKAGIRREEAYLTNVLKTRPPGNRTPRASEVQEALPVLLRQIELIRPAIIVCLGSIALHATVDRKAKITEKRGVWLEKDGMRIMPAFHPSAVFRDEQKRELLKQDLAAAAAALREQGDG</sequence>
<dbReference type="RefSeq" id="WP_379273784.1">
    <property type="nucleotide sequence ID" value="NZ_JBHUGT010000024.1"/>
</dbReference>
<evidence type="ECO:0000256" key="4">
    <source>
        <dbReference type="ARBA" id="ARBA00022723"/>
    </source>
</evidence>
<dbReference type="InterPro" id="IPR005122">
    <property type="entry name" value="Uracil-DNA_glycosylase-like"/>
</dbReference>
<dbReference type="PANTHER" id="PTHR33693:SF9">
    <property type="entry name" value="TYPE-4 URACIL-DNA GLYCOSYLASE"/>
    <property type="match status" value="1"/>
</dbReference>
<keyword evidence="3" id="KW-0004">4Fe-4S</keyword>
<feature type="domain" description="Uracil-DNA glycosylase-like" evidence="10">
    <location>
        <begin position="39"/>
        <end position="189"/>
    </location>
</feature>
<dbReference type="GO" id="GO:0004844">
    <property type="term" value="F:uracil DNA N-glycosylase activity"/>
    <property type="evidence" value="ECO:0007669"/>
    <property type="project" value="UniProtKB-EC"/>
</dbReference>
<evidence type="ECO:0000256" key="3">
    <source>
        <dbReference type="ARBA" id="ARBA00022485"/>
    </source>
</evidence>